<gene>
    <name evidence="1" type="ORF">RUM43_004914</name>
</gene>
<reference evidence="1 2" key="1">
    <citation type="submission" date="2023-10" db="EMBL/GenBank/DDBJ databases">
        <title>Genomes of two closely related lineages of the louse Polyplax serrata with different host specificities.</title>
        <authorList>
            <person name="Martinu J."/>
            <person name="Tarabai H."/>
            <person name="Stefka J."/>
            <person name="Hypsa V."/>
        </authorList>
    </citation>
    <scope>NUCLEOTIDE SEQUENCE [LARGE SCALE GENOMIC DNA]</scope>
    <source>
        <strain evidence="1">HR10_N</strain>
    </source>
</reference>
<accession>A0AAN8SCC7</accession>
<comment type="caution">
    <text evidence="1">The sequence shown here is derived from an EMBL/GenBank/DDBJ whole genome shotgun (WGS) entry which is preliminary data.</text>
</comment>
<protein>
    <submittedName>
        <fullName evidence="1">Uncharacterized protein</fullName>
    </submittedName>
</protein>
<dbReference type="EMBL" id="JAWJWE010000002">
    <property type="protein sequence ID" value="KAK6643409.1"/>
    <property type="molecule type" value="Genomic_DNA"/>
</dbReference>
<evidence type="ECO:0000313" key="1">
    <source>
        <dbReference type="EMBL" id="KAK6643409.1"/>
    </source>
</evidence>
<dbReference type="Proteomes" id="UP001372834">
    <property type="component" value="Unassembled WGS sequence"/>
</dbReference>
<dbReference type="AlphaFoldDB" id="A0AAN8SCC7"/>
<organism evidence="1 2">
    <name type="scientific">Polyplax serrata</name>
    <name type="common">Common mouse louse</name>
    <dbReference type="NCBI Taxonomy" id="468196"/>
    <lineage>
        <taxon>Eukaryota</taxon>
        <taxon>Metazoa</taxon>
        <taxon>Ecdysozoa</taxon>
        <taxon>Arthropoda</taxon>
        <taxon>Hexapoda</taxon>
        <taxon>Insecta</taxon>
        <taxon>Pterygota</taxon>
        <taxon>Neoptera</taxon>
        <taxon>Paraneoptera</taxon>
        <taxon>Psocodea</taxon>
        <taxon>Troctomorpha</taxon>
        <taxon>Phthiraptera</taxon>
        <taxon>Anoplura</taxon>
        <taxon>Polyplacidae</taxon>
        <taxon>Polyplax</taxon>
    </lineage>
</organism>
<proteinExistence type="predicted"/>
<evidence type="ECO:0000313" key="2">
    <source>
        <dbReference type="Proteomes" id="UP001372834"/>
    </source>
</evidence>
<name>A0AAN8SCC7_POLSC</name>
<sequence>MKQNVSIDNSRNTLPKRLRLDVVPQFLVMTRKNLYHPKKNYVRIYIPRKGYFYRSCVRLRVHDTASFLQTRPEPEYLPKNDPKIPISPGLAATSSKVSGFYEKGLNKVSTKRRTKTLSKQNEI</sequence>